<keyword evidence="6" id="KW-1185">Reference proteome</keyword>
<dbReference type="AlphaFoldDB" id="A0A183N9V8"/>
<dbReference type="PANTHER" id="PTHR31308:SF3">
    <property type="entry name" value="ENDOGLYCOCERAMIDASE"/>
    <property type="match status" value="1"/>
</dbReference>
<dbReference type="InterPro" id="IPR017853">
    <property type="entry name" value="GH"/>
</dbReference>
<reference evidence="5 6" key="1">
    <citation type="submission" date="2018-11" db="EMBL/GenBank/DDBJ databases">
        <authorList>
            <consortium name="Pathogen Informatics"/>
        </authorList>
    </citation>
    <scope>NUCLEOTIDE SEQUENCE [LARGE SCALE GENOMIC DNA]</scope>
    <source>
        <strain evidence="5 6">Zambia</strain>
    </source>
</reference>
<accession>A0A183N9V8</accession>
<evidence type="ECO:0000256" key="3">
    <source>
        <dbReference type="ARBA" id="ARBA00023295"/>
    </source>
</evidence>
<dbReference type="EMBL" id="UZAI01020934">
    <property type="protein sequence ID" value="VDP53834.1"/>
    <property type="molecule type" value="Genomic_DNA"/>
</dbReference>
<dbReference type="SUPFAM" id="SSF51445">
    <property type="entry name" value="(Trans)glycosidases"/>
    <property type="match status" value="1"/>
</dbReference>
<dbReference type="GO" id="GO:0004553">
    <property type="term" value="F:hydrolase activity, hydrolyzing O-glycosyl compounds"/>
    <property type="evidence" value="ECO:0007669"/>
    <property type="project" value="InterPro"/>
</dbReference>
<organism evidence="5 6">
    <name type="scientific">Schistosoma margrebowiei</name>
    <dbReference type="NCBI Taxonomy" id="48269"/>
    <lineage>
        <taxon>Eukaryota</taxon>
        <taxon>Metazoa</taxon>
        <taxon>Spiralia</taxon>
        <taxon>Lophotrochozoa</taxon>
        <taxon>Platyhelminthes</taxon>
        <taxon>Trematoda</taxon>
        <taxon>Digenea</taxon>
        <taxon>Strigeidida</taxon>
        <taxon>Schistosomatoidea</taxon>
        <taxon>Schistosomatidae</taxon>
        <taxon>Schistosoma</taxon>
    </lineage>
</organism>
<gene>
    <name evidence="5" type="ORF">SMRZ_LOCUS25083</name>
</gene>
<evidence type="ECO:0000256" key="4">
    <source>
        <dbReference type="RuleBase" id="RU361153"/>
    </source>
</evidence>
<evidence type="ECO:0000256" key="2">
    <source>
        <dbReference type="ARBA" id="ARBA00022801"/>
    </source>
</evidence>
<evidence type="ECO:0000313" key="6">
    <source>
        <dbReference type="Proteomes" id="UP000277204"/>
    </source>
</evidence>
<keyword evidence="3 4" id="KW-0326">Glycosidase</keyword>
<protein>
    <submittedName>
        <fullName evidence="5">Uncharacterized protein</fullName>
    </submittedName>
</protein>
<dbReference type="InterPro" id="IPR052066">
    <property type="entry name" value="Glycosphingolipid_Hydrolases"/>
</dbReference>
<dbReference type="GO" id="GO:0000272">
    <property type="term" value="P:polysaccharide catabolic process"/>
    <property type="evidence" value="ECO:0007669"/>
    <property type="project" value="InterPro"/>
</dbReference>
<dbReference type="Gene3D" id="3.20.20.80">
    <property type="entry name" value="Glycosidases"/>
    <property type="match status" value="1"/>
</dbReference>
<keyword evidence="2 4" id="KW-0378">Hydrolase</keyword>
<dbReference type="InterPro" id="IPR001547">
    <property type="entry name" value="Glyco_hydro_5"/>
</dbReference>
<proteinExistence type="inferred from homology"/>
<evidence type="ECO:0000256" key="1">
    <source>
        <dbReference type="ARBA" id="ARBA00005641"/>
    </source>
</evidence>
<comment type="similarity">
    <text evidence="1 4">Belongs to the glycosyl hydrolase 5 (cellulase A) family.</text>
</comment>
<evidence type="ECO:0000313" key="5">
    <source>
        <dbReference type="EMBL" id="VDP53834.1"/>
    </source>
</evidence>
<dbReference type="Pfam" id="PF00150">
    <property type="entry name" value="Cellulase"/>
    <property type="match status" value="1"/>
</dbReference>
<name>A0A183N9V8_9TREM</name>
<dbReference type="STRING" id="48269.A0A183N9V8"/>
<dbReference type="PANTHER" id="PTHR31308">
    <property type="match status" value="1"/>
</dbReference>
<dbReference type="Proteomes" id="UP000277204">
    <property type="component" value="Unassembled WGS sequence"/>
</dbReference>
<sequence length="229" mass="26703">MRSTRSSKQHKHLGDFMNVSVDALLRLTWIMILLPKFFHSDAHAKVTIDGDTGYFVDSRGFIKVLRDWGINVIRLEFNWIALKPQEGEISQHYLDIIETIIDNAGLYGVYVIIDFHRDGLSKRLGAIDAVPNWFMDKIKRPPYLFQYPWPLKKDPGKKNWFLTYVTYESAHLFESIYKNVSGTWNYFAEYWTITTSRFGKKDNVLGYNLINEPAPGNVYKNPFLLLPSK</sequence>